<protein>
    <submittedName>
        <fullName evidence="1">Uncharacterized protein</fullName>
    </submittedName>
</protein>
<organism evidence="1 2">
    <name type="scientific">Coniella lustricola</name>
    <dbReference type="NCBI Taxonomy" id="2025994"/>
    <lineage>
        <taxon>Eukaryota</taxon>
        <taxon>Fungi</taxon>
        <taxon>Dikarya</taxon>
        <taxon>Ascomycota</taxon>
        <taxon>Pezizomycotina</taxon>
        <taxon>Sordariomycetes</taxon>
        <taxon>Sordariomycetidae</taxon>
        <taxon>Diaporthales</taxon>
        <taxon>Schizoparmaceae</taxon>
        <taxon>Coniella</taxon>
    </lineage>
</organism>
<evidence type="ECO:0000313" key="2">
    <source>
        <dbReference type="Proteomes" id="UP000241462"/>
    </source>
</evidence>
<dbReference type="Proteomes" id="UP000241462">
    <property type="component" value="Unassembled WGS sequence"/>
</dbReference>
<dbReference type="EMBL" id="KZ678383">
    <property type="protein sequence ID" value="PSS00583.1"/>
    <property type="molecule type" value="Genomic_DNA"/>
</dbReference>
<dbReference type="InParanoid" id="A0A2T3AJ50"/>
<gene>
    <name evidence="1" type="ORF">BD289DRAFT_29554</name>
</gene>
<accession>A0A2T3AJ50</accession>
<sequence length="153" mass="16737">MTRLRIPSTVSQTRVQARKVTTLKPAEPERLRSRGPRLRHCATHLIRHMDAAADLGSLVVQKAIPAAPGYPRQCFQQTRTVDIVPQVCCPNSPGSPHHLPPATSHQPTTNLLTFLIEQHDNLFQHQLQGSSILSVGLKPAIVCSDVLYVGGMG</sequence>
<keyword evidence="2" id="KW-1185">Reference proteome</keyword>
<dbReference type="AlphaFoldDB" id="A0A2T3AJ50"/>
<name>A0A2T3AJ50_9PEZI</name>
<reference evidence="1 2" key="1">
    <citation type="journal article" date="2018" name="Mycol. Prog.">
        <title>Coniella lustricola, a new species from submerged detritus.</title>
        <authorList>
            <person name="Raudabaugh D.B."/>
            <person name="Iturriaga T."/>
            <person name="Carver A."/>
            <person name="Mondo S."/>
            <person name="Pangilinan J."/>
            <person name="Lipzen A."/>
            <person name="He G."/>
            <person name="Amirebrahimi M."/>
            <person name="Grigoriev I.V."/>
            <person name="Miller A.N."/>
        </authorList>
    </citation>
    <scope>NUCLEOTIDE SEQUENCE [LARGE SCALE GENOMIC DNA]</scope>
    <source>
        <strain evidence="1 2">B22-T-1</strain>
    </source>
</reference>
<proteinExistence type="predicted"/>
<evidence type="ECO:0000313" key="1">
    <source>
        <dbReference type="EMBL" id="PSS00583.1"/>
    </source>
</evidence>